<dbReference type="AlphaFoldDB" id="X0WH53"/>
<keyword evidence="2" id="KW-0413">Isomerase</keyword>
<comment type="caution">
    <text evidence="3">The sequence shown here is derived from an EMBL/GenBank/DDBJ whole genome shotgun (WGS) entry which is preliminary data.</text>
</comment>
<reference evidence="3" key="1">
    <citation type="journal article" date="2014" name="Front. Microbiol.">
        <title>High frequency of phylogenetically diverse reductive dehalogenase-homologous genes in deep subseafloor sedimentary metagenomes.</title>
        <authorList>
            <person name="Kawai M."/>
            <person name="Futagami T."/>
            <person name="Toyoda A."/>
            <person name="Takaki Y."/>
            <person name="Nishi S."/>
            <person name="Hori S."/>
            <person name="Arai W."/>
            <person name="Tsubouchi T."/>
            <person name="Morono Y."/>
            <person name="Uchiyama I."/>
            <person name="Ito T."/>
            <person name="Fujiyama A."/>
            <person name="Inagaki F."/>
            <person name="Takami H."/>
        </authorList>
    </citation>
    <scope>NUCLEOTIDE SEQUENCE</scope>
    <source>
        <strain evidence="3">Expedition CK06-06</strain>
    </source>
</reference>
<dbReference type="PANTHER" id="PTHR15108">
    <property type="entry name" value="N-ACYLGLUCOSAMINE-2-EPIMERASE"/>
    <property type="match status" value="1"/>
</dbReference>
<evidence type="ECO:0000256" key="1">
    <source>
        <dbReference type="ARBA" id="ARBA00008558"/>
    </source>
</evidence>
<dbReference type="Gene3D" id="1.50.10.10">
    <property type="match status" value="1"/>
</dbReference>
<evidence type="ECO:0008006" key="4">
    <source>
        <dbReference type="Google" id="ProtNLM"/>
    </source>
</evidence>
<gene>
    <name evidence="3" type="ORF">S01H1_43122</name>
</gene>
<sequence length="137" mass="16198">LLNCDITLVKSLIKKIANHAYEFGVDWEHGGIFVEGPNNGPATQTLKEFWQQAEAMTGFIDMCLLFKEKKYWDAFENMFNFIWNKCINHEIGEWYALLERNGTVKWDYLGHEWKISYHTVRAVIQTVKRLRELLNIL</sequence>
<proteinExistence type="inferred from homology"/>
<name>X0WH53_9ZZZZ</name>
<dbReference type="InterPro" id="IPR008928">
    <property type="entry name" value="6-hairpin_glycosidase_sf"/>
</dbReference>
<feature type="non-terminal residue" evidence="3">
    <location>
        <position position="1"/>
    </location>
</feature>
<dbReference type="InterPro" id="IPR010819">
    <property type="entry name" value="AGE/CE"/>
</dbReference>
<dbReference type="EMBL" id="BARS01027450">
    <property type="protein sequence ID" value="GAG12016.1"/>
    <property type="molecule type" value="Genomic_DNA"/>
</dbReference>
<protein>
    <recommendedName>
        <fullName evidence="4">N-acylglucosamine 2-epimerase</fullName>
    </recommendedName>
</protein>
<evidence type="ECO:0000256" key="2">
    <source>
        <dbReference type="ARBA" id="ARBA00023235"/>
    </source>
</evidence>
<dbReference type="Pfam" id="PF07221">
    <property type="entry name" value="GlcNAc_2-epim"/>
    <property type="match status" value="1"/>
</dbReference>
<dbReference type="SUPFAM" id="SSF48208">
    <property type="entry name" value="Six-hairpin glycosidases"/>
    <property type="match status" value="1"/>
</dbReference>
<comment type="similarity">
    <text evidence="1">Belongs to the N-acylglucosamine 2-epimerase family.</text>
</comment>
<evidence type="ECO:0000313" key="3">
    <source>
        <dbReference type="EMBL" id="GAG12016.1"/>
    </source>
</evidence>
<dbReference type="GO" id="GO:0005975">
    <property type="term" value="P:carbohydrate metabolic process"/>
    <property type="evidence" value="ECO:0007669"/>
    <property type="project" value="InterPro"/>
</dbReference>
<dbReference type="GO" id="GO:0016853">
    <property type="term" value="F:isomerase activity"/>
    <property type="evidence" value="ECO:0007669"/>
    <property type="project" value="UniProtKB-KW"/>
</dbReference>
<accession>X0WH53</accession>
<organism evidence="3">
    <name type="scientific">marine sediment metagenome</name>
    <dbReference type="NCBI Taxonomy" id="412755"/>
    <lineage>
        <taxon>unclassified sequences</taxon>
        <taxon>metagenomes</taxon>
        <taxon>ecological metagenomes</taxon>
    </lineage>
</organism>
<dbReference type="InterPro" id="IPR012341">
    <property type="entry name" value="6hp_glycosidase-like_sf"/>
</dbReference>